<keyword evidence="4" id="KW-1185">Reference proteome</keyword>
<name>A0A3D9LBA1_9MICC</name>
<dbReference type="Gene3D" id="2.50.20.20">
    <property type="match status" value="1"/>
</dbReference>
<gene>
    <name evidence="3" type="ORF">C8E99_1243</name>
</gene>
<evidence type="ECO:0008006" key="5">
    <source>
        <dbReference type="Google" id="ProtNLM"/>
    </source>
</evidence>
<dbReference type="EMBL" id="QREH01000001">
    <property type="protein sequence ID" value="REE03432.1"/>
    <property type="molecule type" value="Genomic_DNA"/>
</dbReference>
<feature type="signal peptide" evidence="2">
    <location>
        <begin position="1"/>
        <end position="25"/>
    </location>
</feature>
<comment type="caution">
    <text evidence="3">The sequence shown here is derived from an EMBL/GenBank/DDBJ whole genome shotgun (WGS) entry which is preliminary data.</text>
</comment>
<keyword evidence="2" id="KW-0732">Signal</keyword>
<evidence type="ECO:0000313" key="4">
    <source>
        <dbReference type="Proteomes" id="UP000256727"/>
    </source>
</evidence>
<proteinExistence type="predicted"/>
<evidence type="ECO:0000256" key="2">
    <source>
        <dbReference type="SAM" id="SignalP"/>
    </source>
</evidence>
<organism evidence="3 4">
    <name type="scientific">Citricoccus muralis</name>
    <dbReference type="NCBI Taxonomy" id="169134"/>
    <lineage>
        <taxon>Bacteria</taxon>
        <taxon>Bacillati</taxon>
        <taxon>Actinomycetota</taxon>
        <taxon>Actinomycetes</taxon>
        <taxon>Micrococcales</taxon>
        <taxon>Micrococcaceae</taxon>
        <taxon>Citricoccus</taxon>
    </lineage>
</organism>
<dbReference type="AlphaFoldDB" id="A0A3D9LBA1"/>
<evidence type="ECO:0000313" key="3">
    <source>
        <dbReference type="EMBL" id="REE03432.1"/>
    </source>
</evidence>
<dbReference type="Proteomes" id="UP000256727">
    <property type="component" value="Unassembled WGS sequence"/>
</dbReference>
<sequence length="254" mass="26750">MPMSITTTQRQPLRALGITALGATAALTLAGCAGSGVPALEDVWPEAHASIQDATSVAVDGSVSQGDQDMTVSISGQIDDSSYSGNVAMGDVSVEILGNDEYTYMKPNTAFYEENGGGAQLQEMVGDKWLEMPAEQGGFTMSTLWDAFTEDIPSSDEFSDSEYTSEAVDLNGEEVYKYTGSTEDSDDPVSLYVSKDNKLVRLEAEAASSDDESASPSASSDSSSGTGTIDFSEWDAVETVEMPAEDTIFSVPGL</sequence>
<evidence type="ECO:0000256" key="1">
    <source>
        <dbReference type="SAM" id="MobiDB-lite"/>
    </source>
</evidence>
<feature type="chain" id="PRO_5039673298" description="Lipoprotein LprG" evidence="2">
    <location>
        <begin position="26"/>
        <end position="254"/>
    </location>
</feature>
<feature type="region of interest" description="Disordered" evidence="1">
    <location>
        <begin position="203"/>
        <end position="235"/>
    </location>
</feature>
<protein>
    <recommendedName>
        <fullName evidence="5">Lipoprotein LprG</fullName>
    </recommendedName>
</protein>
<reference evidence="3 4" key="1">
    <citation type="submission" date="2018-07" db="EMBL/GenBank/DDBJ databases">
        <title>Sequencing the genomes of 1000 actinobacteria strains.</title>
        <authorList>
            <person name="Klenk H.-P."/>
        </authorList>
    </citation>
    <scope>NUCLEOTIDE SEQUENCE [LARGE SCALE GENOMIC DNA]</scope>
    <source>
        <strain evidence="3 4">DSM 14442</strain>
    </source>
</reference>
<feature type="compositionally biased region" description="Low complexity" evidence="1">
    <location>
        <begin position="214"/>
        <end position="224"/>
    </location>
</feature>
<accession>A0A3D9LBA1</accession>